<feature type="compositionally biased region" description="Low complexity" evidence="11">
    <location>
        <begin position="380"/>
        <end position="392"/>
    </location>
</feature>
<keyword evidence="3" id="KW-0677">Repeat</keyword>
<feature type="compositionally biased region" description="Polar residues" evidence="11">
    <location>
        <begin position="451"/>
        <end position="461"/>
    </location>
</feature>
<accession>A0A8B6G9L6</accession>
<evidence type="ECO:0000259" key="12">
    <source>
        <dbReference type="PROSITE" id="PS50157"/>
    </source>
</evidence>
<sequence length="668" mass="76644">MDADLVDVKQMFSDMMRRVQPWILSHFIMWLDLKIAEYKVLGYMVLDKKSAYDKDQATVYRQTSRINTSSPLSESSSEQTYDFQIQGKRTKHNRSPNMTNDYMESENSTELAQRNKQKSVTNPGMNERKDNSSTFVNWKGQNGDCERQTSVSGNQESCENKSVENKILNQRKPRKPGKVLHSIVNNLKQNSINNPLVGESGPDLCKTGNQKNEQSEREVYPSHKTINALSSQGKYQNNGINIQNHQVMSSLTRKQEKISGPIQDDRLSNRNTEIYPSQESEVFVEDSAPLYKSQQFSSLISLSRSRGRRRRSSNEEITYPLIKTKDTEITQPYDESPRAQNLADFYFAQNQLDEQFAVRRAKQSVCKMTAKYYENEDPPSNNQSEQNHNSNSLTPSKYDNGTKILKDVSIKQEVASPGRSEVNSPRNYEIEKTPNPLESSIPKQFNDYESHTSMSNTGNEMVVNGNNEQVVVKSEPKNDEEYSCSSATGNYYNQCYSSDGDTTSYKDTSTHFEYHGDDIAEESYMQDNSELYGEDSSNDVLQGSAGTDQHDNKIMRQRSYKKRPSESLPNQVPRDASSGKFVCELCSKTFTNRSSYFRHKRIHGEKKYRCFVCDKAFHRKEHLQSHIHRHTKSFPLKCCKCSYESHSLDEANTHYQDSHSHLEIESAD</sequence>
<dbReference type="GO" id="GO:0008270">
    <property type="term" value="F:zinc ion binding"/>
    <property type="evidence" value="ECO:0007669"/>
    <property type="project" value="UniProtKB-KW"/>
</dbReference>
<evidence type="ECO:0000256" key="7">
    <source>
        <dbReference type="ARBA" id="ARBA00023125"/>
    </source>
</evidence>
<keyword evidence="14" id="KW-1185">Reference proteome</keyword>
<keyword evidence="9" id="KW-0539">Nucleus</keyword>
<comment type="caution">
    <text evidence="13">The sequence shown here is derived from an EMBL/GenBank/DDBJ whole genome shotgun (WGS) entry which is preliminary data.</text>
</comment>
<organism evidence="13 14">
    <name type="scientific">Mytilus galloprovincialis</name>
    <name type="common">Mediterranean mussel</name>
    <dbReference type="NCBI Taxonomy" id="29158"/>
    <lineage>
        <taxon>Eukaryota</taxon>
        <taxon>Metazoa</taxon>
        <taxon>Spiralia</taxon>
        <taxon>Lophotrochozoa</taxon>
        <taxon>Mollusca</taxon>
        <taxon>Bivalvia</taxon>
        <taxon>Autobranchia</taxon>
        <taxon>Pteriomorphia</taxon>
        <taxon>Mytilida</taxon>
        <taxon>Mytiloidea</taxon>
        <taxon>Mytilidae</taxon>
        <taxon>Mytilinae</taxon>
        <taxon>Mytilus</taxon>
    </lineage>
</organism>
<dbReference type="EMBL" id="UYJE01008076">
    <property type="protein sequence ID" value="VDI60875.1"/>
    <property type="molecule type" value="Genomic_DNA"/>
</dbReference>
<feature type="domain" description="C2H2-type" evidence="12">
    <location>
        <begin position="581"/>
        <end position="608"/>
    </location>
</feature>
<dbReference type="PROSITE" id="PS00028">
    <property type="entry name" value="ZINC_FINGER_C2H2_1"/>
    <property type="match status" value="2"/>
</dbReference>
<evidence type="ECO:0000313" key="13">
    <source>
        <dbReference type="EMBL" id="VDI60875.1"/>
    </source>
</evidence>
<name>A0A8B6G9L6_MYTGA</name>
<keyword evidence="4 10" id="KW-0863">Zinc-finger</keyword>
<evidence type="ECO:0000256" key="10">
    <source>
        <dbReference type="PROSITE-ProRule" id="PRU00042"/>
    </source>
</evidence>
<evidence type="ECO:0000256" key="9">
    <source>
        <dbReference type="ARBA" id="ARBA00023242"/>
    </source>
</evidence>
<proteinExistence type="predicted"/>
<keyword evidence="2" id="KW-0479">Metal-binding</keyword>
<evidence type="ECO:0000256" key="4">
    <source>
        <dbReference type="ARBA" id="ARBA00022771"/>
    </source>
</evidence>
<evidence type="ECO:0000256" key="6">
    <source>
        <dbReference type="ARBA" id="ARBA00023015"/>
    </source>
</evidence>
<evidence type="ECO:0000313" key="14">
    <source>
        <dbReference type="Proteomes" id="UP000596742"/>
    </source>
</evidence>
<feature type="region of interest" description="Disordered" evidence="11">
    <location>
        <begin position="373"/>
        <end position="461"/>
    </location>
</feature>
<dbReference type="InterPro" id="IPR013087">
    <property type="entry name" value="Znf_C2H2_type"/>
</dbReference>
<dbReference type="PROSITE" id="PS50157">
    <property type="entry name" value="ZINC_FINGER_C2H2_2"/>
    <property type="match status" value="2"/>
</dbReference>
<evidence type="ECO:0000256" key="1">
    <source>
        <dbReference type="ARBA" id="ARBA00004123"/>
    </source>
</evidence>
<dbReference type="Proteomes" id="UP000596742">
    <property type="component" value="Unassembled WGS sequence"/>
</dbReference>
<feature type="region of interest" description="Disordered" evidence="11">
    <location>
        <begin position="63"/>
        <end position="158"/>
    </location>
</feature>
<feature type="compositionally biased region" description="Polar residues" evidence="11">
    <location>
        <begin position="538"/>
        <end position="547"/>
    </location>
</feature>
<evidence type="ECO:0000256" key="2">
    <source>
        <dbReference type="ARBA" id="ARBA00022723"/>
    </source>
</evidence>
<comment type="subcellular location">
    <subcellularLocation>
        <location evidence="1">Nucleus</location>
    </subcellularLocation>
</comment>
<feature type="compositionally biased region" description="Low complexity" evidence="11">
    <location>
        <begin position="69"/>
        <end position="78"/>
    </location>
</feature>
<gene>
    <name evidence="13" type="ORF">MGAL_10B055065</name>
</gene>
<dbReference type="Gene3D" id="3.30.160.60">
    <property type="entry name" value="Classic Zinc Finger"/>
    <property type="match status" value="2"/>
</dbReference>
<evidence type="ECO:0000256" key="11">
    <source>
        <dbReference type="SAM" id="MobiDB-lite"/>
    </source>
</evidence>
<dbReference type="GO" id="GO:0005634">
    <property type="term" value="C:nucleus"/>
    <property type="evidence" value="ECO:0007669"/>
    <property type="project" value="UniProtKB-SubCell"/>
</dbReference>
<dbReference type="GO" id="GO:0000978">
    <property type="term" value="F:RNA polymerase II cis-regulatory region sequence-specific DNA binding"/>
    <property type="evidence" value="ECO:0007669"/>
    <property type="project" value="TreeGrafter"/>
</dbReference>
<dbReference type="OrthoDB" id="6162327at2759"/>
<dbReference type="SMART" id="SM00355">
    <property type="entry name" value="ZnF_C2H2"/>
    <property type="match status" value="3"/>
</dbReference>
<dbReference type="PANTHER" id="PTHR46105">
    <property type="entry name" value="AGAP004733-PA"/>
    <property type="match status" value="1"/>
</dbReference>
<dbReference type="GO" id="GO:0000981">
    <property type="term" value="F:DNA-binding transcription factor activity, RNA polymerase II-specific"/>
    <property type="evidence" value="ECO:0007669"/>
    <property type="project" value="TreeGrafter"/>
</dbReference>
<feature type="compositionally biased region" description="Polar residues" evidence="11">
    <location>
        <begin position="148"/>
        <end position="157"/>
    </location>
</feature>
<dbReference type="SUPFAM" id="SSF57667">
    <property type="entry name" value="beta-beta-alpha zinc fingers"/>
    <property type="match status" value="1"/>
</dbReference>
<keyword evidence="7" id="KW-0238">DNA-binding</keyword>
<dbReference type="InterPro" id="IPR050457">
    <property type="entry name" value="ZnFinger_BTB_dom_contain"/>
</dbReference>
<dbReference type="PANTHER" id="PTHR46105:SF5">
    <property type="entry name" value="ZINC FINGER AND BTB DOMAIN-CONTAINING PROTEIN 44 ISOFORM X1"/>
    <property type="match status" value="1"/>
</dbReference>
<dbReference type="InterPro" id="IPR036236">
    <property type="entry name" value="Znf_C2H2_sf"/>
</dbReference>
<feature type="compositionally biased region" description="Polar residues" evidence="11">
    <location>
        <begin position="95"/>
        <end position="124"/>
    </location>
</feature>
<feature type="domain" description="C2H2-type" evidence="12">
    <location>
        <begin position="608"/>
        <end position="635"/>
    </location>
</feature>
<protein>
    <recommendedName>
        <fullName evidence="12">C2H2-type domain-containing protein</fullName>
    </recommendedName>
</protein>
<feature type="region of interest" description="Disordered" evidence="11">
    <location>
        <begin position="530"/>
        <end position="576"/>
    </location>
</feature>
<reference evidence="13" key="1">
    <citation type="submission" date="2018-11" db="EMBL/GenBank/DDBJ databases">
        <authorList>
            <person name="Alioto T."/>
            <person name="Alioto T."/>
        </authorList>
    </citation>
    <scope>NUCLEOTIDE SEQUENCE</scope>
</reference>
<dbReference type="AlphaFoldDB" id="A0A8B6G9L6"/>
<evidence type="ECO:0000256" key="8">
    <source>
        <dbReference type="ARBA" id="ARBA00023163"/>
    </source>
</evidence>
<keyword evidence="8" id="KW-0804">Transcription</keyword>
<keyword evidence="6" id="KW-0805">Transcription regulation</keyword>
<evidence type="ECO:0000256" key="5">
    <source>
        <dbReference type="ARBA" id="ARBA00022833"/>
    </source>
</evidence>
<keyword evidence="5" id="KW-0862">Zinc</keyword>
<evidence type="ECO:0000256" key="3">
    <source>
        <dbReference type="ARBA" id="ARBA00022737"/>
    </source>
</evidence>